<evidence type="ECO:0000313" key="2">
    <source>
        <dbReference type="Proteomes" id="UP000534388"/>
    </source>
</evidence>
<dbReference type="AlphaFoldDB" id="A0A7W2EW81"/>
<evidence type="ECO:0008006" key="3">
    <source>
        <dbReference type="Google" id="ProtNLM"/>
    </source>
</evidence>
<dbReference type="Proteomes" id="UP000534388">
    <property type="component" value="Unassembled WGS sequence"/>
</dbReference>
<organism evidence="1 2">
    <name type="scientific">Rugamonas brunnea</name>
    <dbReference type="NCBI Taxonomy" id="2758569"/>
    <lineage>
        <taxon>Bacteria</taxon>
        <taxon>Pseudomonadati</taxon>
        <taxon>Pseudomonadota</taxon>
        <taxon>Betaproteobacteria</taxon>
        <taxon>Burkholderiales</taxon>
        <taxon>Oxalobacteraceae</taxon>
        <taxon>Telluria group</taxon>
        <taxon>Rugamonas</taxon>
    </lineage>
</organism>
<protein>
    <recommendedName>
        <fullName evidence="3">Class I SAM-dependent methyltransferase</fullName>
    </recommendedName>
</protein>
<gene>
    <name evidence="1" type="ORF">H3H37_22100</name>
</gene>
<reference evidence="1 2" key="1">
    <citation type="submission" date="2020-07" db="EMBL/GenBank/DDBJ databases">
        <title>Novel species isolated from subtropical streams in China.</title>
        <authorList>
            <person name="Lu H."/>
        </authorList>
    </citation>
    <scope>NUCLEOTIDE SEQUENCE [LARGE SCALE GENOMIC DNA]</scope>
    <source>
        <strain evidence="1 2">LX20W</strain>
    </source>
</reference>
<dbReference type="RefSeq" id="WP_182166587.1">
    <property type="nucleotide sequence ID" value="NZ_JACEZT010000019.1"/>
</dbReference>
<accession>A0A7W2EW81</accession>
<sequence>MLNPARYAAALKGQLPPNARRLVQVGWHDATLAAAYKHTYPANVWQVVVRDAELAAQARRYCDLVHQANPDTAGPAFFAHLDMTDAWIFDQTLFDSANPVALLGRIRQVIQADASLYIVLPNLPVWPHSGASLEHGPDAVRSMLQQAKFRAGHPLLLPTDNAAEAGPLLLKSMPC</sequence>
<dbReference type="EMBL" id="JACEZT010000019">
    <property type="protein sequence ID" value="MBA5639757.1"/>
    <property type="molecule type" value="Genomic_DNA"/>
</dbReference>
<proteinExistence type="predicted"/>
<comment type="caution">
    <text evidence="1">The sequence shown here is derived from an EMBL/GenBank/DDBJ whole genome shotgun (WGS) entry which is preliminary data.</text>
</comment>
<keyword evidence="2" id="KW-1185">Reference proteome</keyword>
<evidence type="ECO:0000313" key="1">
    <source>
        <dbReference type="EMBL" id="MBA5639757.1"/>
    </source>
</evidence>
<name>A0A7W2EW81_9BURK</name>